<evidence type="ECO:0000256" key="6">
    <source>
        <dbReference type="SAM" id="MobiDB-lite"/>
    </source>
</evidence>
<dbReference type="PRINTS" id="PR00455">
    <property type="entry name" value="HTHTETR"/>
</dbReference>
<dbReference type="InterPro" id="IPR050109">
    <property type="entry name" value="HTH-type_TetR-like_transc_reg"/>
</dbReference>
<dbReference type="EMBL" id="CP026114">
    <property type="protein sequence ID" value="AUT66667.1"/>
    <property type="molecule type" value="Genomic_DNA"/>
</dbReference>
<sequence length="215" mass="22844">MRMASQKSTGTLSAGSGQAKSPQRARGHARVAALLAAASSEFAEKGYDGATMTAIAARAGSSIGSLYQFFPTKDQIAGALIESYLDMLTETFRKLREAAPTLDLSLLASRLTRTFLKFRTIHPAFGVLVETYSYALPGTVGIRETLRGEIESVLAAVAPHLAPAEIGVRAAVIQQLMKAAVAINGDTSLAGRKAAIDELEGLMQHYLHDAIRVAR</sequence>
<gene>
    <name evidence="8" type="ORF">C2L65_44540</name>
</gene>
<dbReference type="PROSITE" id="PS01081">
    <property type="entry name" value="HTH_TETR_1"/>
    <property type="match status" value="1"/>
</dbReference>
<dbReference type="AlphaFoldDB" id="A0A2I8F471"/>
<dbReference type="GO" id="GO:0000976">
    <property type="term" value="F:transcription cis-regulatory region binding"/>
    <property type="evidence" value="ECO:0007669"/>
    <property type="project" value="TreeGrafter"/>
</dbReference>
<dbReference type="KEGG" id="pter:C2L65_44540"/>
<evidence type="ECO:0000256" key="1">
    <source>
        <dbReference type="ARBA" id="ARBA00022491"/>
    </source>
</evidence>
<dbReference type="InterPro" id="IPR001647">
    <property type="entry name" value="HTH_TetR"/>
</dbReference>
<evidence type="ECO:0000313" key="9">
    <source>
        <dbReference type="Proteomes" id="UP000243502"/>
    </source>
</evidence>
<dbReference type="PROSITE" id="PS50977">
    <property type="entry name" value="HTH_TETR_2"/>
    <property type="match status" value="1"/>
</dbReference>
<feature type="DNA-binding region" description="H-T-H motif" evidence="5">
    <location>
        <begin position="51"/>
        <end position="70"/>
    </location>
</feature>
<reference evidence="8 9" key="1">
    <citation type="submission" date="2018-01" db="EMBL/GenBank/DDBJ databases">
        <title>Species boundaries and ecological features among Paraburkholderia terrae DSMZ17804T, P. hospita DSMZ17164T and P. caribensis DSMZ13236T.</title>
        <authorList>
            <person name="Pratama A.A."/>
        </authorList>
    </citation>
    <scope>NUCLEOTIDE SEQUENCE [LARGE SCALE GENOMIC DNA]</scope>
    <source>
        <strain evidence="8 9">DSM 17804</strain>
    </source>
</reference>
<dbReference type="InterPro" id="IPR023772">
    <property type="entry name" value="DNA-bd_HTH_TetR-type_CS"/>
</dbReference>
<accession>A0A2I8F471</accession>
<dbReference type="InterPro" id="IPR041669">
    <property type="entry name" value="TetR_C_15"/>
</dbReference>
<feature type="domain" description="HTH tetR-type" evidence="7">
    <location>
        <begin position="28"/>
        <end position="88"/>
    </location>
</feature>
<dbReference type="InterPro" id="IPR009057">
    <property type="entry name" value="Homeodomain-like_sf"/>
</dbReference>
<name>A0A2I8F471_9BURK</name>
<protein>
    <submittedName>
        <fullName evidence="8">TetR/AcrR family transcriptional regulator</fullName>
    </submittedName>
</protein>
<evidence type="ECO:0000259" key="7">
    <source>
        <dbReference type="PROSITE" id="PS50977"/>
    </source>
</evidence>
<dbReference type="Pfam" id="PF17918">
    <property type="entry name" value="TetR_C_15"/>
    <property type="match status" value="1"/>
</dbReference>
<feature type="region of interest" description="Disordered" evidence="6">
    <location>
        <begin position="1"/>
        <end position="24"/>
    </location>
</feature>
<dbReference type="SUPFAM" id="SSF46689">
    <property type="entry name" value="Homeodomain-like"/>
    <property type="match status" value="1"/>
</dbReference>
<dbReference type="Gene3D" id="1.10.357.10">
    <property type="entry name" value="Tetracycline Repressor, domain 2"/>
    <property type="match status" value="1"/>
</dbReference>
<evidence type="ECO:0000256" key="3">
    <source>
        <dbReference type="ARBA" id="ARBA00023125"/>
    </source>
</evidence>
<dbReference type="GO" id="GO:0003700">
    <property type="term" value="F:DNA-binding transcription factor activity"/>
    <property type="evidence" value="ECO:0007669"/>
    <property type="project" value="TreeGrafter"/>
</dbReference>
<keyword evidence="2" id="KW-0805">Transcription regulation</keyword>
<keyword evidence="3 5" id="KW-0238">DNA-binding</keyword>
<feature type="compositionally biased region" description="Polar residues" evidence="6">
    <location>
        <begin position="1"/>
        <end position="21"/>
    </location>
</feature>
<keyword evidence="1" id="KW-0678">Repressor</keyword>
<dbReference type="OrthoDB" id="9816320at2"/>
<evidence type="ECO:0000256" key="2">
    <source>
        <dbReference type="ARBA" id="ARBA00023015"/>
    </source>
</evidence>
<evidence type="ECO:0000256" key="5">
    <source>
        <dbReference type="PROSITE-ProRule" id="PRU00335"/>
    </source>
</evidence>
<proteinExistence type="predicted"/>
<evidence type="ECO:0000313" key="8">
    <source>
        <dbReference type="EMBL" id="AUT66667.1"/>
    </source>
</evidence>
<dbReference type="PANTHER" id="PTHR30055:SF226">
    <property type="entry name" value="HTH-TYPE TRANSCRIPTIONAL REGULATOR PKSA"/>
    <property type="match status" value="1"/>
</dbReference>
<evidence type="ECO:0000256" key="4">
    <source>
        <dbReference type="ARBA" id="ARBA00023163"/>
    </source>
</evidence>
<dbReference type="PANTHER" id="PTHR30055">
    <property type="entry name" value="HTH-TYPE TRANSCRIPTIONAL REGULATOR RUTR"/>
    <property type="match status" value="1"/>
</dbReference>
<organism evidence="8 9">
    <name type="scientific">Paraburkholderia terrae</name>
    <dbReference type="NCBI Taxonomy" id="311230"/>
    <lineage>
        <taxon>Bacteria</taxon>
        <taxon>Pseudomonadati</taxon>
        <taxon>Pseudomonadota</taxon>
        <taxon>Betaproteobacteria</taxon>
        <taxon>Burkholderiales</taxon>
        <taxon>Burkholderiaceae</taxon>
        <taxon>Paraburkholderia</taxon>
    </lineage>
</organism>
<keyword evidence="4" id="KW-0804">Transcription</keyword>
<dbReference type="Proteomes" id="UP000243502">
    <property type="component" value="Chromosome 4"/>
</dbReference>
<dbReference type="Pfam" id="PF00440">
    <property type="entry name" value="TetR_N"/>
    <property type="match status" value="1"/>
</dbReference>